<dbReference type="InterPro" id="IPR032710">
    <property type="entry name" value="NTF2-like_dom_sf"/>
</dbReference>
<evidence type="ECO:0000259" key="2">
    <source>
        <dbReference type="Pfam" id="PF12680"/>
    </source>
</evidence>
<dbReference type="InterPro" id="IPR009959">
    <property type="entry name" value="Cyclase_SnoaL-like"/>
</dbReference>
<dbReference type="PANTHER" id="PTHR38436:SF1">
    <property type="entry name" value="ESTER CYCLASE"/>
    <property type="match status" value="1"/>
</dbReference>
<dbReference type="Gene3D" id="3.10.450.50">
    <property type="match status" value="1"/>
</dbReference>
<comment type="caution">
    <text evidence="3">The sequence shown here is derived from an EMBL/GenBank/DDBJ whole genome shotgun (WGS) entry which is preliminary data.</text>
</comment>
<name>A0ABQ3ENB7_9HYPH</name>
<dbReference type="Proteomes" id="UP000637980">
    <property type="component" value="Unassembled WGS sequence"/>
</dbReference>
<protein>
    <recommendedName>
        <fullName evidence="2">SnoaL-like domain-containing protein</fullName>
    </recommendedName>
</protein>
<dbReference type="InterPro" id="IPR037401">
    <property type="entry name" value="SnoaL-like"/>
</dbReference>
<dbReference type="PANTHER" id="PTHR38436">
    <property type="entry name" value="POLYKETIDE CYCLASE SNOAL-LIKE DOMAIN"/>
    <property type="match status" value="1"/>
</dbReference>
<dbReference type="RefSeq" id="WP_189438138.1">
    <property type="nucleotide sequence ID" value="NZ_BMXE01000007.1"/>
</dbReference>
<feature type="signal peptide" evidence="1">
    <location>
        <begin position="1"/>
        <end position="27"/>
    </location>
</feature>
<evidence type="ECO:0000313" key="4">
    <source>
        <dbReference type="Proteomes" id="UP000637980"/>
    </source>
</evidence>
<feature type="domain" description="SnoaL-like" evidence="2">
    <location>
        <begin position="34"/>
        <end position="145"/>
    </location>
</feature>
<reference evidence="4" key="1">
    <citation type="journal article" date="2019" name="Int. J. Syst. Evol. Microbiol.">
        <title>The Global Catalogue of Microorganisms (GCM) 10K type strain sequencing project: providing services to taxonomists for standard genome sequencing and annotation.</title>
        <authorList>
            <consortium name="The Broad Institute Genomics Platform"/>
            <consortium name="The Broad Institute Genome Sequencing Center for Infectious Disease"/>
            <person name="Wu L."/>
            <person name="Ma J."/>
        </authorList>
    </citation>
    <scope>NUCLEOTIDE SEQUENCE [LARGE SCALE GENOMIC DNA]</scope>
    <source>
        <strain evidence="4">KCTC 12861</strain>
    </source>
</reference>
<feature type="chain" id="PRO_5046220326" description="SnoaL-like domain-containing protein" evidence="1">
    <location>
        <begin position="28"/>
        <end position="163"/>
    </location>
</feature>
<evidence type="ECO:0000256" key="1">
    <source>
        <dbReference type="SAM" id="SignalP"/>
    </source>
</evidence>
<accession>A0ABQ3ENB7</accession>
<keyword evidence="4" id="KW-1185">Reference proteome</keyword>
<dbReference type="SUPFAM" id="SSF54427">
    <property type="entry name" value="NTF2-like"/>
    <property type="match status" value="1"/>
</dbReference>
<dbReference type="EMBL" id="BMXE01000007">
    <property type="protein sequence ID" value="GHB43010.1"/>
    <property type="molecule type" value="Genomic_DNA"/>
</dbReference>
<organism evidence="3 4">
    <name type="scientific">Pseudovibrio japonicus</name>
    <dbReference type="NCBI Taxonomy" id="366534"/>
    <lineage>
        <taxon>Bacteria</taxon>
        <taxon>Pseudomonadati</taxon>
        <taxon>Pseudomonadota</taxon>
        <taxon>Alphaproteobacteria</taxon>
        <taxon>Hyphomicrobiales</taxon>
        <taxon>Stappiaceae</taxon>
        <taxon>Pseudovibrio</taxon>
    </lineage>
</organism>
<dbReference type="Pfam" id="PF12680">
    <property type="entry name" value="SnoaL_2"/>
    <property type="match status" value="1"/>
</dbReference>
<sequence length="163" mass="17418">MFATTIKKARFIAAAAVIAASSTSAFAQDAMGVVNKYLVAWNAQNSTVAASILAEDARYYDSALGATVEGREEAKAQVIDAFMNAAPDIYWNLVGSPVISGQQVAFEWVLGGTNTGDWADGTPATGKSFRIYGMSNFTVEGDKVIAQSDYYDALNFYKQLGLD</sequence>
<gene>
    <name evidence="3" type="ORF">GCM10007094_35470</name>
</gene>
<keyword evidence="1" id="KW-0732">Signal</keyword>
<evidence type="ECO:0000313" key="3">
    <source>
        <dbReference type="EMBL" id="GHB43010.1"/>
    </source>
</evidence>
<proteinExistence type="predicted"/>